<keyword evidence="4" id="KW-0963">Cytoplasm</keyword>
<reference evidence="10 11" key="1">
    <citation type="submission" date="2024-06" db="EMBL/GenBank/DDBJ databases">
        <title>A chromosome-level genome assembly of beet webworm, Loxostege sticticalis.</title>
        <authorList>
            <person name="Zhang Y."/>
        </authorList>
    </citation>
    <scope>NUCLEOTIDE SEQUENCE [LARGE SCALE GENOMIC DNA]</scope>
    <source>
        <strain evidence="10">AQ028</strain>
        <tissue evidence="10">Male pupae</tissue>
    </source>
</reference>
<evidence type="ECO:0000256" key="2">
    <source>
        <dbReference type="ARBA" id="ARBA00008222"/>
    </source>
</evidence>
<dbReference type="AlphaFoldDB" id="A0ABD0SLE4"/>
<dbReference type="InterPro" id="IPR000048">
    <property type="entry name" value="IQ_motif_EF-hand-BS"/>
</dbReference>
<dbReference type="Proteomes" id="UP001549921">
    <property type="component" value="Unassembled WGS sequence"/>
</dbReference>
<protein>
    <recommendedName>
        <fullName evidence="3">Dynein regulatory complex protein 9</fullName>
    </recommendedName>
    <alternativeName>
        <fullName evidence="9">IQ domain-containing protein G</fullName>
    </alternativeName>
</protein>
<gene>
    <name evidence="10" type="ORF">ABMA28_007895</name>
</gene>
<proteinExistence type="inferred from homology"/>
<dbReference type="Pfam" id="PF00612">
    <property type="entry name" value="IQ"/>
    <property type="match status" value="1"/>
</dbReference>
<evidence type="ECO:0000256" key="5">
    <source>
        <dbReference type="ARBA" id="ARBA00022846"/>
    </source>
</evidence>
<accession>A0ABD0SLE4</accession>
<dbReference type="CDD" id="cd23766">
    <property type="entry name" value="IQCG"/>
    <property type="match status" value="1"/>
</dbReference>
<evidence type="ECO:0000256" key="7">
    <source>
        <dbReference type="ARBA" id="ARBA00023212"/>
    </source>
</evidence>
<evidence type="ECO:0000256" key="8">
    <source>
        <dbReference type="ARBA" id="ARBA00023273"/>
    </source>
</evidence>
<organism evidence="10 11">
    <name type="scientific">Loxostege sticticalis</name>
    <name type="common">Beet webworm moth</name>
    <dbReference type="NCBI Taxonomy" id="481309"/>
    <lineage>
        <taxon>Eukaryota</taxon>
        <taxon>Metazoa</taxon>
        <taxon>Ecdysozoa</taxon>
        <taxon>Arthropoda</taxon>
        <taxon>Hexapoda</taxon>
        <taxon>Insecta</taxon>
        <taxon>Pterygota</taxon>
        <taxon>Neoptera</taxon>
        <taxon>Endopterygota</taxon>
        <taxon>Lepidoptera</taxon>
        <taxon>Glossata</taxon>
        <taxon>Ditrysia</taxon>
        <taxon>Pyraloidea</taxon>
        <taxon>Crambidae</taxon>
        <taxon>Pyraustinae</taxon>
        <taxon>Loxostege</taxon>
    </lineage>
</organism>
<evidence type="ECO:0000256" key="9">
    <source>
        <dbReference type="ARBA" id="ARBA00032183"/>
    </source>
</evidence>
<comment type="subcellular location">
    <subcellularLocation>
        <location evidence="1">Cytoplasm</location>
        <location evidence="1">Cytoskeleton</location>
        <location evidence="1">Flagellum axoneme</location>
    </subcellularLocation>
</comment>
<evidence type="ECO:0000256" key="1">
    <source>
        <dbReference type="ARBA" id="ARBA00004611"/>
    </source>
</evidence>
<evidence type="ECO:0000313" key="10">
    <source>
        <dbReference type="EMBL" id="KAL0819878.1"/>
    </source>
</evidence>
<keyword evidence="7" id="KW-0206">Cytoskeleton</keyword>
<keyword evidence="6" id="KW-0969">Cilium</keyword>
<evidence type="ECO:0000256" key="4">
    <source>
        <dbReference type="ARBA" id="ARBA00022490"/>
    </source>
</evidence>
<dbReference type="InterPro" id="IPR042618">
    <property type="entry name" value="IQCG"/>
</dbReference>
<dbReference type="SMART" id="SM00015">
    <property type="entry name" value="IQ"/>
    <property type="match status" value="1"/>
</dbReference>
<comment type="similarity">
    <text evidence="2">Belongs to the DRC9 family.</text>
</comment>
<dbReference type="EMBL" id="JBEDNZ010000020">
    <property type="protein sequence ID" value="KAL0819878.1"/>
    <property type="molecule type" value="Genomic_DNA"/>
</dbReference>
<dbReference type="PROSITE" id="PS50096">
    <property type="entry name" value="IQ"/>
    <property type="match status" value="1"/>
</dbReference>
<keyword evidence="8" id="KW-0966">Cell projection</keyword>
<name>A0ABD0SLE4_LOXSC</name>
<dbReference type="PANTHER" id="PTHR14871:SF1">
    <property type="entry name" value="DYNEIN REGULATORY COMPLEX PROTEIN 9"/>
    <property type="match status" value="1"/>
</dbReference>
<evidence type="ECO:0000256" key="3">
    <source>
        <dbReference type="ARBA" id="ARBA00013738"/>
    </source>
</evidence>
<keyword evidence="5" id="KW-0282">Flagellum</keyword>
<sequence length="397" mass="47102">MYNMYVFTKKNPAKCELDSRTDGSVKTSDIRLTLVEMTKMNSITIAQGVKSHDNDSFQIDYLHSSLFASVLEDTITELRILAETNNELRILKTWSDIGHLRSIKFGIDLPPVTDELAVIDPKKLQSNEYKLNKLDADRKLAIKNVIDTYKDLAMFRSYAALSDYVESVVGLDKYREELVEDEAKNRILRHDLNRQMRQQRNHIKSVIYETDAHIDDLRTQVEDAHLYSECRSRYVDNWQRARTEQHLQTIKDTEKSPSESIEYYKQRTDHEQRIHSEVEVLINIAINETLEKVDKWMNKYDKDMEGIDLKIQIRKNEYQNMYEKRIGLEDTFEKHETLMKEWIHFKEEREKARLYREKMTKSAIIVQAWWRGLLVRRQLGPYKVTKKKGADKDKKKK</sequence>
<comment type="caution">
    <text evidence="10">The sequence shown here is derived from an EMBL/GenBank/DDBJ whole genome shotgun (WGS) entry which is preliminary data.</text>
</comment>
<evidence type="ECO:0000256" key="6">
    <source>
        <dbReference type="ARBA" id="ARBA00023069"/>
    </source>
</evidence>
<dbReference type="PANTHER" id="PTHR14871">
    <property type="entry name" value="DYNEIN REGULATORY COMPLEX PROTEIN 9"/>
    <property type="match status" value="1"/>
</dbReference>
<evidence type="ECO:0000313" key="11">
    <source>
        <dbReference type="Proteomes" id="UP001549921"/>
    </source>
</evidence>